<evidence type="ECO:0000313" key="2">
    <source>
        <dbReference type="EMBL" id="KAG6606186.1"/>
    </source>
</evidence>
<protein>
    <submittedName>
        <fullName evidence="2">Uncharacterized protein</fullName>
    </submittedName>
</protein>
<evidence type="ECO:0000313" key="3">
    <source>
        <dbReference type="Proteomes" id="UP000685013"/>
    </source>
</evidence>
<evidence type="ECO:0000256" key="1">
    <source>
        <dbReference type="SAM" id="MobiDB-lite"/>
    </source>
</evidence>
<dbReference type="Proteomes" id="UP000685013">
    <property type="component" value="Chromosome 2"/>
</dbReference>
<dbReference type="PANTHER" id="PTHR33167:SF29">
    <property type="entry name" value="T28K15.14 PROTEIN"/>
    <property type="match status" value="1"/>
</dbReference>
<dbReference type="AlphaFoldDB" id="A0AAV6P4Y5"/>
<gene>
    <name evidence="2" type="ORF">SDJN03_03503</name>
</gene>
<dbReference type="InterPro" id="IPR008581">
    <property type="entry name" value="DUF863_pln"/>
</dbReference>
<accession>A0AAV6P4Y5</accession>
<dbReference type="EMBL" id="JAGKQH010000002">
    <property type="protein sequence ID" value="KAG6606186.1"/>
    <property type="molecule type" value="Genomic_DNA"/>
</dbReference>
<comment type="caution">
    <text evidence="2">The sequence shown here is derived from an EMBL/GenBank/DDBJ whole genome shotgun (WGS) entry which is preliminary data.</text>
</comment>
<dbReference type="PANTHER" id="PTHR33167">
    <property type="entry name" value="TRANSCRIPTION FACTOR, PUTATIVE (DUF863)-RELATED"/>
    <property type="match status" value="1"/>
</dbReference>
<keyword evidence="3" id="KW-1185">Reference proteome</keyword>
<sequence>MLVQGDLSLDLVQMYSGSFKDALKETMLSQEVVFRNQVLELHRLYDVQRILMQNFGFEEFDRHGFRKAGMKSTFMPYANPARYDPFMKETDVFSIRMLQKRPAQNHKLQLKHLDLQLPADQYISLIESDLEELDLSLDLGVGNREKESDKETLLHEKSRCMLFQEVIDLEDSIDDDAENVYSLDLNVPTIECTESENSHGHISSDYLPIKNQQFGSYEAGYLDLNEAQNDDSSCHSNDLITTRYSTSTSSSGFKGAVGKVQQANCASPIRVEQKNNCSTESSTLDQDANETHTTESKFKGTNTCEMYSTQCDEAPMESIVNGSNNFRNCRDDKSEKLEAVIEPPADRHTRVRKSEVCSDCNHAAEDGCDGVLTISGMSTCNAENDSGGEKKVQILSLSSKQSYETQKGLHSTETILSTEQDHKSSCSIESEHDEESSELKLLLQNAAESLVSMSLADSSEAHECNTKTESNGRGKVRVDQPQHSSDSFELLVLKQAENGEDDEFSVSSQLSEVVDMENMNVGVKLRRGRRLKDFQREILPSLSCLSRHEICEDINIMEAVLRSREYRKIRAKMQDGQKWSYRDEDPRIHGIRIKVRVVPNFPQPGTRLMFQDIVSSIHTLTRLLLLPCLLA</sequence>
<feature type="compositionally biased region" description="Basic and acidic residues" evidence="1">
    <location>
        <begin position="459"/>
        <end position="480"/>
    </location>
</feature>
<feature type="non-terminal residue" evidence="2">
    <location>
        <position position="1"/>
    </location>
</feature>
<reference evidence="2 3" key="1">
    <citation type="journal article" date="2021" name="Hortic Res">
        <title>The domestication of Cucurbita argyrosperma as revealed by the genome of its wild relative.</title>
        <authorList>
            <person name="Barrera-Redondo J."/>
            <person name="Sanchez-de la Vega G."/>
            <person name="Aguirre-Liguori J.A."/>
            <person name="Castellanos-Morales G."/>
            <person name="Gutierrez-Guerrero Y.T."/>
            <person name="Aguirre-Dugua X."/>
            <person name="Aguirre-Planter E."/>
            <person name="Tenaillon M.I."/>
            <person name="Lira-Saade R."/>
            <person name="Eguiarte L.E."/>
        </authorList>
    </citation>
    <scope>NUCLEOTIDE SEQUENCE [LARGE SCALE GENOMIC DNA]</scope>
    <source>
        <strain evidence="2">JBR-2021</strain>
    </source>
</reference>
<feature type="region of interest" description="Disordered" evidence="1">
    <location>
        <begin position="276"/>
        <end position="296"/>
    </location>
</feature>
<feature type="compositionally biased region" description="Polar residues" evidence="1">
    <location>
        <begin position="276"/>
        <end position="286"/>
    </location>
</feature>
<name>A0AAV6P4Y5_9ROSI</name>
<organism evidence="2 3">
    <name type="scientific">Cucurbita argyrosperma subsp. sororia</name>
    <dbReference type="NCBI Taxonomy" id="37648"/>
    <lineage>
        <taxon>Eukaryota</taxon>
        <taxon>Viridiplantae</taxon>
        <taxon>Streptophyta</taxon>
        <taxon>Embryophyta</taxon>
        <taxon>Tracheophyta</taxon>
        <taxon>Spermatophyta</taxon>
        <taxon>Magnoliopsida</taxon>
        <taxon>eudicotyledons</taxon>
        <taxon>Gunneridae</taxon>
        <taxon>Pentapetalae</taxon>
        <taxon>rosids</taxon>
        <taxon>fabids</taxon>
        <taxon>Cucurbitales</taxon>
        <taxon>Cucurbitaceae</taxon>
        <taxon>Cucurbiteae</taxon>
        <taxon>Cucurbita</taxon>
    </lineage>
</organism>
<feature type="region of interest" description="Disordered" evidence="1">
    <location>
        <begin position="457"/>
        <end position="481"/>
    </location>
</feature>
<dbReference type="Pfam" id="PF05904">
    <property type="entry name" value="DUF863"/>
    <property type="match status" value="1"/>
</dbReference>
<proteinExistence type="predicted"/>